<dbReference type="AlphaFoldDB" id="A0A9W4TMU1"/>
<name>A0A9W4TMU1_9PROT</name>
<evidence type="ECO:0000313" key="4">
    <source>
        <dbReference type="Proteomes" id="UP001154259"/>
    </source>
</evidence>
<dbReference type="EMBL" id="CAMXCS010000001">
    <property type="protein sequence ID" value="CAI3933246.1"/>
    <property type="molecule type" value="Genomic_DNA"/>
</dbReference>
<evidence type="ECO:0000313" key="2">
    <source>
        <dbReference type="EMBL" id="CAI3933246.1"/>
    </source>
</evidence>
<sequence>MKTLFLSCSFVTSFFVTYQTHGQNVQNTALYPSAVNNLQQSMPRKATIDGKRIYSVNSDHICSITVTMESTRKYQFSLLTWPENSRVDEAGYTEFILSDTDNKPHILRTDKVKGIKFLNSMRNLIKNCQDFSKYKKISES</sequence>
<comment type="caution">
    <text evidence="1">The sequence shown here is derived from an EMBL/GenBank/DDBJ whole genome shotgun (WGS) entry which is preliminary data.</text>
</comment>
<organism evidence="1 3">
    <name type="scientific">Commensalibacter communis</name>
    <dbReference type="NCBI Taxonomy" id="2972786"/>
    <lineage>
        <taxon>Bacteria</taxon>
        <taxon>Pseudomonadati</taxon>
        <taxon>Pseudomonadota</taxon>
        <taxon>Alphaproteobacteria</taxon>
        <taxon>Acetobacterales</taxon>
        <taxon>Acetobacteraceae</taxon>
    </lineage>
</organism>
<dbReference type="Proteomes" id="UP001154259">
    <property type="component" value="Unassembled WGS sequence"/>
</dbReference>
<protein>
    <submittedName>
        <fullName evidence="1">Uncharacterized protein</fullName>
    </submittedName>
</protein>
<gene>
    <name evidence="2" type="ORF">R53529_LOCUS655</name>
    <name evidence="1" type="ORF">R53530_LOCUS446</name>
</gene>
<dbReference type="RefSeq" id="WP_271789093.1">
    <property type="nucleotide sequence ID" value="NZ_CAMXCM010000001.1"/>
</dbReference>
<dbReference type="Proteomes" id="UP001154255">
    <property type="component" value="Unassembled WGS sequence"/>
</dbReference>
<evidence type="ECO:0000313" key="3">
    <source>
        <dbReference type="Proteomes" id="UP001154255"/>
    </source>
</evidence>
<proteinExistence type="predicted"/>
<dbReference type="EMBL" id="CAMXCM010000001">
    <property type="protein sequence ID" value="CAI3927749.1"/>
    <property type="molecule type" value="Genomic_DNA"/>
</dbReference>
<evidence type="ECO:0000313" key="1">
    <source>
        <dbReference type="EMBL" id="CAI3927749.1"/>
    </source>
</evidence>
<reference evidence="1" key="1">
    <citation type="submission" date="2022-10" db="EMBL/GenBank/DDBJ databases">
        <authorList>
            <person name="Botero Cardona J."/>
        </authorList>
    </citation>
    <scope>NUCLEOTIDE SEQUENCE</scope>
    <source>
        <strain evidence="1">LMG 31819</strain>
        <strain evidence="2">R-53529</strain>
    </source>
</reference>
<accession>A0A9W4TMU1</accession>
<keyword evidence="4" id="KW-1185">Reference proteome</keyword>